<evidence type="ECO:0000256" key="1">
    <source>
        <dbReference type="SAM" id="MobiDB-lite"/>
    </source>
</evidence>
<evidence type="ECO:0000313" key="3">
    <source>
        <dbReference type="Proteomes" id="UP000634136"/>
    </source>
</evidence>
<organism evidence="2 3">
    <name type="scientific">Senna tora</name>
    <dbReference type="NCBI Taxonomy" id="362788"/>
    <lineage>
        <taxon>Eukaryota</taxon>
        <taxon>Viridiplantae</taxon>
        <taxon>Streptophyta</taxon>
        <taxon>Embryophyta</taxon>
        <taxon>Tracheophyta</taxon>
        <taxon>Spermatophyta</taxon>
        <taxon>Magnoliopsida</taxon>
        <taxon>eudicotyledons</taxon>
        <taxon>Gunneridae</taxon>
        <taxon>Pentapetalae</taxon>
        <taxon>rosids</taxon>
        <taxon>fabids</taxon>
        <taxon>Fabales</taxon>
        <taxon>Fabaceae</taxon>
        <taxon>Caesalpinioideae</taxon>
        <taxon>Cassia clade</taxon>
        <taxon>Senna</taxon>
    </lineage>
</organism>
<feature type="compositionally biased region" description="Acidic residues" evidence="1">
    <location>
        <begin position="159"/>
        <end position="177"/>
    </location>
</feature>
<gene>
    <name evidence="2" type="ORF">G2W53_039096</name>
</gene>
<protein>
    <submittedName>
        <fullName evidence="2">Uncharacterized protein</fullName>
    </submittedName>
</protein>
<feature type="region of interest" description="Disordered" evidence="1">
    <location>
        <begin position="146"/>
        <end position="214"/>
    </location>
</feature>
<comment type="caution">
    <text evidence="2">The sequence shown here is derived from an EMBL/GenBank/DDBJ whole genome shotgun (WGS) entry which is preliminary data.</text>
</comment>
<feature type="compositionally biased region" description="Basic and acidic residues" evidence="1">
    <location>
        <begin position="185"/>
        <end position="203"/>
    </location>
</feature>
<dbReference type="Proteomes" id="UP000634136">
    <property type="component" value="Unassembled WGS sequence"/>
</dbReference>
<reference evidence="2" key="1">
    <citation type="submission" date="2020-09" db="EMBL/GenBank/DDBJ databases">
        <title>Genome-Enabled Discovery of Anthraquinone Biosynthesis in Senna tora.</title>
        <authorList>
            <person name="Kang S.-H."/>
            <person name="Pandey R.P."/>
            <person name="Lee C.-M."/>
            <person name="Sim J.-S."/>
            <person name="Jeong J.-T."/>
            <person name="Choi B.-S."/>
            <person name="Jung M."/>
            <person name="Ginzburg D."/>
            <person name="Zhao K."/>
            <person name="Won S.Y."/>
            <person name="Oh T.-J."/>
            <person name="Yu Y."/>
            <person name="Kim N.-H."/>
            <person name="Lee O.R."/>
            <person name="Lee T.-H."/>
            <person name="Bashyal P."/>
            <person name="Kim T.-S."/>
            <person name="Lee W.-H."/>
            <person name="Kawkins C."/>
            <person name="Kim C.-K."/>
            <person name="Kim J.S."/>
            <person name="Ahn B.O."/>
            <person name="Rhee S.Y."/>
            <person name="Sohng J.K."/>
        </authorList>
    </citation>
    <scope>NUCLEOTIDE SEQUENCE</scope>
    <source>
        <tissue evidence="2">Leaf</tissue>
    </source>
</reference>
<dbReference type="EMBL" id="JAAIUW010000012">
    <property type="protein sequence ID" value="KAF7806935.1"/>
    <property type="molecule type" value="Genomic_DNA"/>
</dbReference>
<accession>A0A834SLY9</accession>
<sequence>MFGEINRDEASTAPHPSKIIAQDIPSELVMIHDHRRERRRRIEQAAVHHQDPDLLRLHSGLLEQPVDGAEHHLLRLLPRLRHARVRRHAHHRRRQVRVLSQSRSLQDLLLERQVLRRERPRQVRPLHEDLARARVGRVGLVAVEVEEEDGPGAAREVEREEEDGEGGAEREGEEVEGIEAPPEVEEVRRRRERREVRRRRAEEGDQDQVWENGE</sequence>
<proteinExistence type="predicted"/>
<name>A0A834SLY9_9FABA</name>
<feature type="compositionally biased region" description="Acidic residues" evidence="1">
    <location>
        <begin position="204"/>
        <end position="214"/>
    </location>
</feature>
<dbReference type="AlphaFoldDB" id="A0A834SLY9"/>
<evidence type="ECO:0000313" key="2">
    <source>
        <dbReference type="EMBL" id="KAF7806935.1"/>
    </source>
</evidence>
<keyword evidence="3" id="KW-1185">Reference proteome</keyword>